<comment type="caution">
    <text evidence="1">The sequence shown here is derived from an EMBL/GenBank/DDBJ whole genome shotgun (WGS) entry which is preliminary data.</text>
</comment>
<dbReference type="EMBL" id="WHUW01000020">
    <property type="protein sequence ID" value="KAF8436807.1"/>
    <property type="molecule type" value="Genomic_DNA"/>
</dbReference>
<accession>A0AAD4BPH3</accession>
<name>A0AAD4BPH3_BOLED</name>
<keyword evidence="2" id="KW-1185">Reference proteome</keyword>
<feature type="non-terminal residue" evidence="1">
    <location>
        <position position="93"/>
    </location>
</feature>
<gene>
    <name evidence="1" type="ORF">L210DRAFT_113263</name>
</gene>
<organism evidence="1 2">
    <name type="scientific">Boletus edulis BED1</name>
    <dbReference type="NCBI Taxonomy" id="1328754"/>
    <lineage>
        <taxon>Eukaryota</taxon>
        <taxon>Fungi</taxon>
        <taxon>Dikarya</taxon>
        <taxon>Basidiomycota</taxon>
        <taxon>Agaricomycotina</taxon>
        <taxon>Agaricomycetes</taxon>
        <taxon>Agaricomycetidae</taxon>
        <taxon>Boletales</taxon>
        <taxon>Boletineae</taxon>
        <taxon>Boletaceae</taxon>
        <taxon>Boletoideae</taxon>
        <taxon>Boletus</taxon>
    </lineage>
</organism>
<dbReference type="AlphaFoldDB" id="A0AAD4BPH3"/>
<evidence type="ECO:0000313" key="2">
    <source>
        <dbReference type="Proteomes" id="UP001194468"/>
    </source>
</evidence>
<proteinExistence type="predicted"/>
<reference evidence="1" key="2">
    <citation type="journal article" date="2020" name="Nat. Commun.">
        <title>Large-scale genome sequencing of mycorrhizal fungi provides insights into the early evolution of symbiotic traits.</title>
        <authorList>
            <person name="Miyauchi S."/>
            <person name="Kiss E."/>
            <person name="Kuo A."/>
            <person name="Drula E."/>
            <person name="Kohler A."/>
            <person name="Sanchez-Garcia M."/>
            <person name="Morin E."/>
            <person name="Andreopoulos B."/>
            <person name="Barry K.W."/>
            <person name="Bonito G."/>
            <person name="Buee M."/>
            <person name="Carver A."/>
            <person name="Chen C."/>
            <person name="Cichocki N."/>
            <person name="Clum A."/>
            <person name="Culley D."/>
            <person name="Crous P.W."/>
            <person name="Fauchery L."/>
            <person name="Girlanda M."/>
            <person name="Hayes R.D."/>
            <person name="Keri Z."/>
            <person name="LaButti K."/>
            <person name="Lipzen A."/>
            <person name="Lombard V."/>
            <person name="Magnuson J."/>
            <person name="Maillard F."/>
            <person name="Murat C."/>
            <person name="Nolan M."/>
            <person name="Ohm R.A."/>
            <person name="Pangilinan J."/>
            <person name="Pereira M.F."/>
            <person name="Perotto S."/>
            <person name="Peter M."/>
            <person name="Pfister S."/>
            <person name="Riley R."/>
            <person name="Sitrit Y."/>
            <person name="Stielow J.B."/>
            <person name="Szollosi G."/>
            <person name="Zifcakova L."/>
            <person name="Stursova M."/>
            <person name="Spatafora J.W."/>
            <person name="Tedersoo L."/>
            <person name="Vaario L.M."/>
            <person name="Yamada A."/>
            <person name="Yan M."/>
            <person name="Wang P."/>
            <person name="Xu J."/>
            <person name="Bruns T."/>
            <person name="Baldrian P."/>
            <person name="Vilgalys R."/>
            <person name="Dunand C."/>
            <person name="Henrissat B."/>
            <person name="Grigoriev I.V."/>
            <person name="Hibbett D."/>
            <person name="Nagy L.G."/>
            <person name="Martin F.M."/>
        </authorList>
    </citation>
    <scope>NUCLEOTIDE SEQUENCE</scope>
    <source>
        <strain evidence="1">BED1</strain>
    </source>
</reference>
<dbReference type="Proteomes" id="UP001194468">
    <property type="component" value="Unassembled WGS sequence"/>
</dbReference>
<protein>
    <submittedName>
        <fullName evidence="1">Uncharacterized protein</fullName>
    </submittedName>
</protein>
<evidence type="ECO:0000313" key="1">
    <source>
        <dbReference type="EMBL" id="KAF8436807.1"/>
    </source>
</evidence>
<reference evidence="1" key="1">
    <citation type="submission" date="2019-10" db="EMBL/GenBank/DDBJ databases">
        <authorList>
            <consortium name="DOE Joint Genome Institute"/>
            <person name="Kuo A."/>
            <person name="Miyauchi S."/>
            <person name="Kiss E."/>
            <person name="Drula E."/>
            <person name="Kohler A."/>
            <person name="Sanchez-Garcia M."/>
            <person name="Andreopoulos B."/>
            <person name="Barry K.W."/>
            <person name="Bonito G."/>
            <person name="Buee M."/>
            <person name="Carver A."/>
            <person name="Chen C."/>
            <person name="Cichocki N."/>
            <person name="Clum A."/>
            <person name="Culley D."/>
            <person name="Crous P.W."/>
            <person name="Fauchery L."/>
            <person name="Girlanda M."/>
            <person name="Hayes R."/>
            <person name="Keri Z."/>
            <person name="LaButti K."/>
            <person name="Lipzen A."/>
            <person name="Lombard V."/>
            <person name="Magnuson J."/>
            <person name="Maillard F."/>
            <person name="Morin E."/>
            <person name="Murat C."/>
            <person name="Nolan M."/>
            <person name="Ohm R."/>
            <person name="Pangilinan J."/>
            <person name="Pereira M."/>
            <person name="Perotto S."/>
            <person name="Peter M."/>
            <person name="Riley R."/>
            <person name="Sitrit Y."/>
            <person name="Stielow B."/>
            <person name="Szollosi G."/>
            <person name="Zifcakova L."/>
            <person name="Stursova M."/>
            <person name="Spatafora J.W."/>
            <person name="Tedersoo L."/>
            <person name="Vaario L.-M."/>
            <person name="Yamada A."/>
            <person name="Yan M."/>
            <person name="Wang P."/>
            <person name="Xu J."/>
            <person name="Bruns T."/>
            <person name="Baldrian P."/>
            <person name="Vilgalys R."/>
            <person name="Henrissat B."/>
            <person name="Grigoriev I.V."/>
            <person name="Hibbett D."/>
            <person name="Nagy L.G."/>
            <person name="Martin F.M."/>
        </authorList>
    </citation>
    <scope>NUCLEOTIDE SEQUENCE</scope>
    <source>
        <strain evidence="1">BED1</strain>
    </source>
</reference>
<sequence length="93" mass="10724">MSYLARFHVSRHCYSLLFDGTKNMSMVSVHHFPCPIGHQVTMTWWKGFLFGTVSRKHAYQRVSARDRHPFNTACFIVGLIVEIPTGRIQNKGD</sequence>